<protein>
    <submittedName>
        <fullName evidence="1">Uncharacterized protein</fullName>
    </submittedName>
</protein>
<dbReference type="Proteomes" id="UP000828048">
    <property type="component" value="Chromosome 12"/>
</dbReference>
<accession>A0ACB7ZDT0</accession>
<evidence type="ECO:0000313" key="2">
    <source>
        <dbReference type="Proteomes" id="UP000828048"/>
    </source>
</evidence>
<gene>
    <name evidence="1" type="ORF">Vadar_023552</name>
</gene>
<keyword evidence="2" id="KW-1185">Reference proteome</keyword>
<dbReference type="EMBL" id="CM037162">
    <property type="protein sequence ID" value="KAH7863921.1"/>
    <property type="molecule type" value="Genomic_DNA"/>
</dbReference>
<reference evidence="1 2" key="1">
    <citation type="journal article" date="2021" name="Hortic Res">
        <title>High-quality reference genome and annotation aids understanding of berry development for evergreen blueberry (Vaccinium darrowii).</title>
        <authorList>
            <person name="Yu J."/>
            <person name="Hulse-Kemp A.M."/>
            <person name="Babiker E."/>
            <person name="Staton M."/>
        </authorList>
    </citation>
    <scope>NUCLEOTIDE SEQUENCE [LARGE SCALE GENOMIC DNA]</scope>
    <source>
        <strain evidence="2">cv. NJ 8807/NJ 8810</strain>
        <tissue evidence="1">Young leaf</tissue>
    </source>
</reference>
<name>A0ACB7ZDT0_9ERIC</name>
<evidence type="ECO:0000313" key="1">
    <source>
        <dbReference type="EMBL" id="KAH7863921.1"/>
    </source>
</evidence>
<comment type="caution">
    <text evidence="1">The sequence shown here is derived from an EMBL/GenBank/DDBJ whole genome shotgun (WGS) entry which is preliminary data.</text>
</comment>
<organism evidence="1 2">
    <name type="scientific">Vaccinium darrowii</name>
    <dbReference type="NCBI Taxonomy" id="229202"/>
    <lineage>
        <taxon>Eukaryota</taxon>
        <taxon>Viridiplantae</taxon>
        <taxon>Streptophyta</taxon>
        <taxon>Embryophyta</taxon>
        <taxon>Tracheophyta</taxon>
        <taxon>Spermatophyta</taxon>
        <taxon>Magnoliopsida</taxon>
        <taxon>eudicotyledons</taxon>
        <taxon>Gunneridae</taxon>
        <taxon>Pentapetalae</taxon>
        <taxon>asterids</taxon>
        <taxon>Ericales</taxon>
        <taxon>Ericaceae</taxon>
        <taxon>Vaccinioideae</taxon>
        <taxon>Vaccinieae</taxon>
        <taxon>Vaccinium</taxon>
    </lineage>
</organism>
<sequence>MEESQEILPKSLANSGVTIPPDVSSIRDLTPATLYEILKDYCLTKHHYCYPFHQIKPSPLPVKHFPTIYQIKTVGSTQLAERKFNGDSRRRPLLNPSP</sequence>
<proteinExistence type="predicted"/>